<evidence type="ECO:0000313" key="3">
    <source>
        <dbReference type="Proteomes" id="UP001165653"/>
    </source>
</evidence>
<name>A0ABT3G8Y1_9BACT</name>
<dbReference type="PROSITE" id="PS51257">
    <property type="entry name" value="PROKAR_LIPOPROTEIN"/>
    <property type="match status" value="1"/>
</dbReference>
<sequence>MKTNFFKLLSGSTVAAIAALGLAACDVDKTQDGELPEVKVQVDGEAKLPKYDVDGPDVTVGKKKVEMEVPTVDINIPKEEDNEPAKK</sequence>
<dbReference type="RefSeq" id="WP_264515890.1">
    <property type="nucleotide sequence ID" value="NZ_JAPDDR010000014.1"/>
</dbReference>
<evidence type="ECO:0000313" key="2">
    <source>
        <dbReference type="EMBL" id="MCW1916316.1"/>
    </source>
</evidence>
<feature type="signal peptide" evidence="1">
    <location>
        <begin position="1"/>
        <end position="23"/>
    </location>
</feature>
<protein>
    <recommendedName>
        <fullName evidence="4">Lipoprotein</fullName>
    </recommendedName>
</protein>
<dbReference type="EMBL" id="JAPDDR010000014">
    <property type="protein sequence ID" value="MCW1916316.1"/>
    <property type="molecule type" value="Genomic_DNA"/>
</dbReference>
<organism evidence="2 3">
    <name type="scientific">Luteolibacter rhizosphaerae</name>
    <dbReference type="NCBI Taxonomy" id="2989719"/>
    <lineage>
        <taxon>Bacteria</taxon>
        <taxon>Pseudomonadati</taxon>
        <taxon>Verrucomicrobiota</taxon>
        <taxon>Verrucomicrobiia</taxon>
        <taxon>Verrucomicrobiales</taxon>
        <taxon>Verrucomicrobiaceae</taxon>
        <taxon>Luteolibacter</taxon>
    </lineage>
</organism>
<feature type="chain" id="PRO_5045288243" description="Lipoprotein" evidence="1">
    <location>
        <begin position="24"/>
        <end position="87"/>
    </location>
</feature>
<keyword evidence="1" id="KW-0732">Signal</keyword>
<keyword evidence="3" id="KW-1185">Reference proteome</keyword>
<reference evidence="2" key="1">
    <citation type="submission" date="2022-10" db="EMBL/GenBank/DDBJ databases">
        <title>Luteolibacter sp. GHJ8, whole genome shotgun sequencing project.</title>
        <authorList>
            <person name="Zhao G."/>
            <person name="Shen L."/>
        </authorList>
    </citation>
    <scope>NUCLEOTIDE SEQUENCE</scope>
    <source>
        <strain evidence="2">GHJ8</strain>
    </source>
</reference>
<gene>
    <name evidence="2" type="ORF">OJ996_22190</name>
</gene>
<comment type="caution">
    <text evidence="2">The sequence shown here is derived from an EMBL/GenBank/DDBJ whole genome shotgun (WGS) entry which is preliminary data.</text>
</comment>
<dbReference type="Proteomes" id="UP001165653">
    <property type="component" value="Unassembled WGS sequence"/>
</dbReference>
<accession>A0ABT3G8Y1</accession>
<proteinExistence type="predicted"/>
<evidence type="ECO:0008006" key="4">
    <source>
        <dbReference type="Google" id="ProtNLM"/>
    </source>
</evidence>
<evidence type="ECO:0000256" key="1">
    <source>
        <dbReference type="SAM" id="SignalP"/>
    </source>
</evidence>